<comment type="similarity">
    <text evidence="4">Belongs to the oxidoreductase MdaB family.</text>
</comment>
<evidence type="ECO:0000256" key="2">
    <source>
        <dbReference type="ARBA" id="ARBA00022630"/>
    </source>
</evidence>
<evidence type="ECO:0000259" key="5">
    <source>
        <dbReference type="Pfam" id="PF02525"/>
    </source>
</evidence>
<evidence type="ECO:0000313" key="6">
    <source>
        <dbReference type="EMBL" id="AMD84342.1"/>
    </source>
</evidence>
<protein>
    <submittedName>
        <fullName evidence="7">Modulator of drug activity B</fullName>
    </submittedName>
    <submittedName>
        <fullName evidence="6">NADPH quinone reductase MdaB</fullName>
    </submittedName>
</protein>
<name>A0AAX2GYC5_9FLAO</name>
<dbReference type="InterPro" id="IPR029039">
    <property type="entry name" value="Flavoprotein-like_sf"/>
</dbReference>
<dbReference type="EMBL" id="LT906449">
    <property type="protein sequence ID" value="SNV11604.1"/>
    <property type="molecule type" value="Genomic_DNA"/>
</dbReference>
<organism evidence="7 9">
    <name type="scientific">Capnocytophaga haemolytica</name>
    <dbReference type="NCBI Taxonomy" id="45243"/>
    <lineage>
        <taxon>Bacteria</taxon>
        <taxon>Pseudomonadati</taxon>
        <taxon>Bacteroidota</taxon>
        <taxon>Flavobacteriia</taxon>
        <taxon>Flavobacteriales</taxon>
        <taxon>Flavobacteriaceae</taxon>
        <taxon>Capnocytophaga</taxon>
    </lineage>
</organism>
<dbReference type="InterPro" id="IPR052397">
    <property type="entry name" value="NADPH-QR_MdaB"/>
</dbReference>
<dbReference type="KEGG" id="chg:AXF12_01610"/>
<accession>A0AAX2GYC5</accession>
<dbReference type="Proteomes" id="UP000065822">
    <property type="component" value="Chromosome"/>
</dbReference>
<proteinExistence type="inferred from homology"/>
<dbReference type="AlphaFoldDB" id="A0AAX2GYC5"/>
<sequence length="194" mass="22354">MKILLINGGKEFGPSGGRLNTTLQEQAREVLTAMGHKIRETVIDRGYDIEEEVEKLLWMDVVIWQMPAWWMAEPWIVKQYVDYVFSRGSGKLYNNDGRHRVTPTEGYGTGGLLQGKKYMISGTWNAPIEAFTRENDFFDRAGIDGVYLHFHKANQFLGMKPLPTFVCMDVVKNPQIAQYLNDYKLHLESIFNNE</sequence>
<dbReference type="InterPro" id="IPR003680">
    <property type="entry name" value="Flavodoxin_fold"/>
</dbReference>
<dbReference type="Gene3D" id="3.40.50.360">
    <property type="match status" value="1"/>
</dbReference>
<dbReference type="PANTHER" id="PTHR46305">
    <property type="match status" value="1"/>
</dbReference>
<dbReference type="Pfam" id="PF02525">
    <property type="entry name" value="Flavodoxin_2"/>
    <property type="match status" value="1"/>
</dbReference>
<keyword evidence="2" id="KW-0285">Flavoprotein</keyword>
<evidence type="ECO:0000256" key="4">
    <source>
        <dbReference type="ARBA" id="ARBA00037981"/>
    </source>
</evidence>
<keyword evidence="8" id="KW-1185">Reference proteome</keyword>
<dbReference type="SUPFAM" id="SSF52218">
    <property type="entry name" value="Flavoproteins"/>
    <property type="match status" value="1"/>
</dbReference>
<dbReference type="EMBL" id="CP014227">
    <property type="protein sequence ID" value="AMD84342.1"/>
    <property type="molecule type" value="Genomic_DNA"/>
</dbReference>
<evidence type="ECO:0000313" key="8">
    <source>
        <dbReference type="Proteomes" id="UP000065822"/>
    </source>
</evidence>
<evidence type="ECO:0000256" key="1">
    <source>
        <dbReference type="ARBA" id="ARBA00001974"/>
    </source>
</evidence>
<evidence type="ECO:0000256" key="3">
    <source>
        <dbReference type="ARBA" id="ARBA00022827"/>
    </source>
</evidence>
<dbReference type="Proteomes" id="UP000215539">
    <property type="component" value="Chromosome 1"/>
</dbReference>
<reference evidence="7 9" key="2">
    <citation type="submission" date="2017-06" db="EMBL/GenBank/DDBJ databases">
        <authorList>
            <consortium name="Pathogen Informatics"/>
        </authorList>
    </citation>
    <scope>NUCLEOTIDE SEQUENCE [LARGE SCALE GENOMIC DNA]</scope>
    <source>
        <strain evidence="7 9">NCTC12947</strain>
    </source>
</reference>
<evidence type="ECO:0000313" key="7">
    <source>
        <dbReference type="EMBL" id="SNV11604.1"/>
    </source>
</evidence>
<keyword evidence="3" id="KW-0274">FAD</keyword>
<gene>
    <name evidence="7" type="primary">mdaB</name>
    <name evidence="6" type="ORF">AXF12_01610</name>
    <name evidence="7" type="ORF">SAMEA44541418_01433</name>
</gene>
<dbReference type="RefSeq" id="WP_066427909.1">
    <property type="nucleotide sequence ID" value="NZ_CP014227.1"/>
</dbReference>
<feature type="domain" description="Flavodoxin-like fold" evidence="5">
    <location>
        <begin position="1"/>
        <end position="186"/>
    </location>
</feature>
<reference evidence="6 8" key="1">
    <citation type="submission" date="2016-02" db="EMBL/GenBank/DDBJ databases">
        <authorList>
            <person name="Holder M.E."/>
            <person name="Ajami N.J."/>
            <person name="Petrosino J.F."/>
        </authorList>
    </citation>
    <scope>NUCLEOTIDE SEQUENCE [LARGE SCALE GENOMIC DNA]</scope>
    <source>
        <strain evidence="6 8">CCUG 32990</strain>
    </source>
</reference>
<evidence type="ECO:0000313" key="9">
    <source>
        <dbReference type="Proteomes" id="UP000215539"/>
    </source>
</evidence>
<comment type="cofactor">
    <cofactor evidence="1">
        <name>FAD</name>
        <dbReference type="ChEBI" id="CHEBI:57692"/>
    </cofactor>
</comment>
<dbReference type="PANTHER" id="PTHR46305:SF3">
    <property type="entry name" value="NADPH:QUINONE OXIDOREDUCTASE MDAB"/>
    <property type="match status" value="1"/>
</dbReference>